<name>A0A1R2CXG6_9CILI</name>
<evidence type="ECO:0000256" key="3">
    <source>
        <dbReference type="ARBA" id="ARBA00023242"/>
    </source>
</evidence>
<keyword evidence="4" id="KW-0010">Activator</keyword>
<dbReference type="Pfam" id="PF08612">
    <property type="entry name" value="Med20"/>
    <property type="match status" value="1"/>
</dbReference>
<comment type="similarity">
    <text evidence="2 4">Belongs to the Mediator complex subunit 20 family.</text>
</comment>
<dbReference type="GO" id="GO:0003712">
    <property type="term" value="F:transcription coregulator activity"/>
    <property type="evidence" value="ECO:0007669"/>
    <property type="project" value="InterPro"/>
</dbReference>
<keyword evidence="4" id="KW-0804">Transcription</keyword>
<keyword evidence="3 4" id="KW-0539">Nucleus</keyword>
<dbReference type="EMBL" id="MPUH01000038">
    <property type="protein sequence ID" value="OMJ93708.1"/>
    <property type="molecule type" value="Genomic_DNA"/>
</dbReference>
<evidence type="ECO:0000256" key="4">
    <source>
        <dbReference type="RuleBase" id="RU364152"/>
    </source>
</evidence>
<evidence type="ECO:0000256" key="1">
    <source>
        <dbReference type="ARBA" id="ARBA00004123"/>
    </source>
</evidence>
<comment type="subcellular location">
    <subcellularLocation>
        <location evidence="1 4">Nucleus</location>
    </subcellularLocation>
</comment>
<accession>A0A1R2CXG6</accession>
<comment type="subunit">
    <text evidence="4">Component of the Mediator complex.</text>
</comment>
<organism evidence="5 6">
    <name type="scientific">Stentor coeruleus</name>
    <dbReference type="NCBI Taxonomy" id="5963"/>
    <lineage>
        <taxon>Eukaryota</taxon>
        <taxon>Sar</taxon>
        <taxon>Alveolata</taxon>
        <taxon>Ciliophora</taxon>
        <taxon>Postciliodesmatophora</taxon>
        <taxon>Heterotrichea</taxon>
        <taxon>Heterotrichida</taxon>
        <taxon>Stentoridae</taxon>
        <taxon>Stentor</taxon>
    </lineage>
</organism>
<comment type="function">
    <text evidence="4">Component of the Mediator complex, a coactivator involved in the regulated transcription of nearly all RNA polymerase II-dependent genes. Mediator functions as a bridge to convey information from gene-specific regulatory proteins to the basal RNA polymerase II transcription machinery. Mediator is recruited to promoters by direct interactions with regulatory proteins and serves as a scaffold for the assembly of a functional preinitiation complex with RNA polymerase II and the general transcription factors.</text>
</comment>
<dbReference type="AlphaFoldDB" id="A0A1R2CXG6"/>
<sequence length="204" mass="23282">MGVTRTFKCSSKDYREEMARLQNVLKTMNATENGSWNVNVTVMHHKNTERSSNLCILTYPDYHIAVLCAESSIIRDGGQPKCREIIQGDKNLMKVLENTNCFKMRQQYIVIGNIYQLGDFIFRIGIGCISNEVRCLICEVEFLGTRYVSEATPSILEFMSLLDPNSLHNLTQIKYDSYFQMNAEESSAKITAIDMLLCLNCISF</sequence>
<dbReference type="GO" id="GO:0016592">
    <property type="term" value="C:mediator complex"/>
    <property type="evidence" value="ECO:0007669"/>
    <property type="project" value="InterPro"/>
</dbReference>
<evidence type="ECO:0000313" key="5">
    <source>
        <dbReference type="EMBL" id="OMJ93708.1"/>
    </source>
</evidence>
<reference evidence="5 6" key="1">
    <citation type="submission" date="2016-11" db="EMBL/GenBank/DDBJ databases">
        <title>The macronuclear genome of Stentor coeruleus: a giant cell with tiny introns.</title>
        <authorList>
            <person name="Slabodnick M."/>
            <person name="Ruby J.G."/>
            <person name="Reiff S.B."/>
            <person name="Swart E.C."/>
            <person name="Gosai S."/>
            <person name="Prabakaran S."/>
            <person name="Witkowska E."/>
            <person name="Larue G.E."/>
            <person name="Fisher S."/>
            <person name="Freeman R.M."/>
            <person name="Gunawardena J."/>
            <person name="Chu W."/>
            <person name="Stover N.A."/>
            <person name="Gregory B.D."/>
            <person name="Nowacki M."/>
            <person name="Derisi J."/>
            <person name="Roy S.W."/>
            <person name="Marshall W.F."/>
            <person name="Sood P."/>
        </authorList>
    </citation>
    <scope>NUCLEOTIDE SEQUENCE [LARGE SCALE GENOMIC DNA]</scope>
    <source>
        <strain evidence="5">WM001</strain>
    </source>
</reference>
<comment type="caution">
    <text evidence="5">The sequence shown here is derived from an EMBL/GenBank/DDBJ whole genome shotgun (WGS) entry which is preliminary data.</text>
</comment>
<keyword evidence="6" id="KW-1185">Reference proteome</keyword>
<protein>
    <recommendedName>
        <fullName evidence="4">Mediator of RNA polymerase II transcription subunit 20</fullName>
    </recommendedName>
    <alternativeName>
        <fullName evidence="4">Mediator complex subunit 20</fullName>
    </alternativeName>
</protein>
<gene>
    <name evidence="4" type="primary">MED20</name>
    <name evidence="5" type="ORF">SteCoe_3273</name>
</gene>
<dbReference type="OrthoDB" id="1854899at2759"/>
<evidence type="ECO:0000313" key="6">
    <source>
        <dbReference type="Proteomes" id="UP000187209"/>
    </source>
</evidence>
<dbReference type="InterPro" id="IPR013921">
    <property type="entry name" value="Mediator_Med20"/>
</dbReference>
<keyword evidence="4" id="KW-0805">Transcription regulation</keyword>
<proteinExistence type="inferred from homology"/>
<dbReference type="GO" id="GO:0006357">
    <property type="term" value="P:regulation of transcription by RNA polymerase II"/>
    <property type="evidence" value="ECO:0007669"/>
    <property type="project" value="InterPro"/>
</dbReference>
<dbReference type="Proteomes" id="UP000187209">
    <property type="component" value="Unassembled WGS sequence"/>
</dbReference>
<evidence type="ECO:0000256" key="2">
    <source>
        <dbReference type="ARBA" id="ARBA00010743"/>
    </source>
</evidence>